<accession>A0A7Y9Z971</accession>
<sequence length="462" mass="48605">MIVQAGETIARRYVLARADEEYLPGLVRYVARDTRLDVDVTVDIVTCRAPSAVIRAAQQARVLRDKRLNRVLSAGIERRGNERTFYVVTERPSGVRLDELLGNIAFAPASAAASIGEAAAALATVASTGVHHGLVRAESITITEQGRVMVSGLGIDGVIAAQSGRAKVRNERTDAVALANLYLAAITAMDPAEVTEADIPTDVPLDARNLCHALIKGAGPTSLADVTAALGTGDSRILKALVAEAPSLWWPRSPVIPAPSPQGDVEEGPAHDRVEGEPDLEDAGVGDDDIVDAGPVDAGPVDTALVDDELVDNELVNADLVAAKAAGSDVIDADIVDLVLERPRTRFGRAVDDLDEFHDIVAAQNVGTQRSVAEALLERLSQRFPRSTALANAATVARRRAQAAAPLNVGPLLLAVLLVGLFVSAVIGASLITRPYVPTFDGHDNPPQTYPPFTLGPTLPPP</sequence>
<proteinExistence type="predicted"/>
<feature type="compositionally biased region" description="Low complexity" evidence="1">
    <location>
        <begin position="451"/>
        <end position="462"/>
    </location>
</feature>
<keyword evidence="4" id="KW-1185">Reference proteome</keyword>
<dbReference type="EMBL" id="JACBZO010000001">
    <property type="protein sequence ID" value="NYI39938.1"/>
    <property type="molecule type" value="Genomic_DNA"/>
</dbReference>
<dbReference type="RefSeq" id="WP_062075642.1">
    <property type="nucleotide sequence ID" value="NZ_BBRC01000012.1"/>
</dbReference>
<feature type="region of interest" description="Disordered" evidence="1">
    <location>
        <begin position="443"/>
        <end position="462"/>
    </location>
</feature>
<name>A0A7Y9Z971_9MICO</name>
<evidence type="ECO:0000256" key="2">
    <source>
        <dbReference type="SAM" id="Phobius"/>
    </source>
</evidence>
<dbReference type="SUPFAM" id="SSF56112">
    <property type="entry name" value="Protein kinase-like (PK-like)"/>
    <property type="match status" value="1"/>
</dbReference>
<keyword evidence="3" id="KW-0689">Ribosomal protein</keyword>
<feature type="transmembrane region" description="Helical" evidence="2">
    <location>
        <begin position="412"/>
        <end position="432"/>
    </location>
</feature>
<keyword evidence="3" id="KW-0687">Ribonucleoprotein</keyword>
<organism evidence="3 4">
    <name type="scientific">Demequina lutea</name>
    <dbReference type="NCBI Taxonomy" id="431489"/>
    <lineage>
        <taxon>Bacteria</taxon>
        <taxon>Bacillati</taxon>
        <taxon>Actinomycetota</taxon>
        <taxon>Actinomycetes</taxon>
        <taxon>Micrococcales</taxon>
        <taxon>Demequinaceae</taxon>
        <taxon>Demequina</taxon>
    </lineage>
</organism>
<dbReference type="GO" id="GO:0005840">
    <property type="term" value="C:ribosome"/>
    <property type="evidence" value="ECO:0007669"/>
    <property type="project" value="UniProtKB-KW"/>
</dbReference>
<keyword evidence="2" id="KW-1133">Transmembrane helix</keyword>
<comment type="caution">
    <text evidence="3">The sequence shown here is derived from an EMBL/GenBank/DDBJ whole genome shotgun (WGS) entry which is preliminary data.</text>
</comment>
<evidence type="ECO:0000313" key="4">
    <source>
        <dbReference type="Proteomes" id="UP000547973"/>
    </source>
</evidence>
<protein>
    <submittedName>
        <fullName evidence="3">Ribosomal protein L12E/L44/L45/RPP1/RPP2</fullName>
    </submittedName>
</protein>
<dbReference type="Proteomes" id="UP000547973">
    <property type="component" value="Unassembled WGS sequence"/>
</dbReference>
<evidence type="ECO:0000313" key="3">
    <source>
        <dbReference type="EMBL" id="NYI39938.1"/>
    </source>
</evidence>
<feature type="region of interest" description="Disordered" evidence="1">
    <location>
        <begin position="253"/>
        <end position="285"/>
    </location>
</feature>
<dbReference type="Gene3D" id="1.10.510.10">
    <property type="entry name" value="Transferase(Phosphotransferase) domain 1"/>
    <property type="match status" value="1"/>
</dbReference>
<gene>
    <name evidence="3" type="ORF">BKA03_000057</name>
</gene>
<evidence type="ECO:0000256" key="1">
    <source>
        <dbReference type="SAM" id="MobiDB-lite"/>
    </source>
</evidence>
<dbReference type="OrthoDB" id="5145430at2"/>
<reference evidence="3 4" key="1">
    <citation type="submission" date="2020-07" db="EMBL/GenBank/DDBJ databases">
        <title>Sequencing the genomes of 1000 actinobacteria strains.</title>
        <authorList>
            <person name="Klenk H.-P."/>
        </authorList>
    </citation>
    <scope>NUCLEOTIDE SEQUENCE [LARGE SCALE GENOMIC DNA]</scope>
    <source>
        <strain evidence="3 4">DSM 19970</strain>
    </source>
</reference>
<dbReference type="AlphaFoldDB" id="A0A7Y9Z971"/>
<keyword evidence="2" id="KW-0472">Membrane</keyword>
<keyword evidence="2" id="KW-0812">Transmembrane</keyword>
<dbReference type="InterPro" id="IPR011009">
    <property type="entry name" value="Kinase-like_dom_sf"/>
</dbReference>